<dbReference type="Proteomes" id="UP001057452">
    <property type="component" value="Chromosome 1"/>
</dbReference>
<evidence type="ECO:0000313" key="2">
    <source>
        <dbReference type="Proteomes" id="UP001057452"/>
    </source>
</evidence>
<protein>
    <submittedName>
        <fullName evidence="1">Uncharacterized protein</fullName>
    </submittedName>
</protein>
<accession>A0ACB9XYA4</accession>
<reference evidence="1" key="1">
    <citation type="submission" date="2022-05" db="EMBL/GenBank/DDBJ databases">
        <title>Chromosome-level genome of Chaenocephalus aceratus.</title>
        <authorList>
            <person name="Park H."/>
        </authorList>
    </citation>
    <scope>NUCLEOTIDE SEQUENCE</scope>
    <source>
        <strain evidence="1">KU_202001</strain>
    </source>
</reference>
<keyword evidence="2" id="KW-1185">Reference proteome</keyword>
<gene>
    <name evidence="1" type="ORF">KUCAC02_015764</name>
</gene>
<organism evidence="1 2">
    <name type="scientific">Chaenocephalus aceratus</name>
    <name type="common">Blackfin icefish</name>
    <name type="synonym">Chaenichthys aceratus</name>
    <dbReference type="NCBI Taxonomy" id="36190"/>
    <lineage>
        <taxon>Eukaryota</taxon>
        <taxon>Metazoa</taxon>
        <taxon>Chordata</taxon>
        <taxon>Craniata</taxon>
        <taxon>Vertebrata</taxon>
        <taxon>Euteleostomi</taxon>
        <taxon>Actinopterygii</taxon>
        <taxon>Neopterygii</taxon>
        <taxon>Teleostei</taxon>
        <taxon>Neoteleostei</taxon>
        <taxon>Acanthomorphata</taxon>
        <taxon>Eupercaria</taxon>
        <taxon>Perciformes</taxon>
        <taxon>Notothenioidei</taxon>
        <taxon>Channichthyidae</taxon>
        <taxon>Chaenocephalus</taxon>
    </lineage>
</organism>
<name>A0ACB9XYA4_CHAAC</name>
<evidence type="ECO:0000313" key="1">
    <source>
        <dbReference type="EMBL" id="KAI4832820.1"/>
    </source>
</evidence>
<sequence>MCTTGEIIILSDDDDDCEDVEDVKRSECAVPPTALDEDLVITFSPAALRSFLTHATTVPYIPSRLQIVRSLFLFPITTSCVISASATSATSWPHRVSGGVTAVCVTATATRRVNFGTTTENCALLGGLKTFNLTLSEVDSHLRNAETMLQSFRQELSTLYHVFLKGRVLEECGPSQSRKNCRIFDYTPVYEYVSSFLNKADQQDSRAAAIMMLGATEDFIRHFQVSGTFLLQSPTADAAKARLLLNVRPWDDVLLVSVLKGQNVTGFRKDKGKKDFLVEQISVVLLRTELLQRQHRYKELCRYLRVVETDNPLLFQQVQDLIPFFTCMMGDLPSALGSLLPTVNAPASRFTPQLFLFYLLVFQTATAPKLVVLQSSELSFDTAWEPIKDAVPLTCVTLVRFALRVHRCCPAVYADPQCWASLINVANTPKALQGPSPKFLLEAMGFVSSTLQDEYGSNIQIPRFFMEEFPDQALLLLVTGALCLRILDAPLNPAFPVLNAFKENVWALSWLWGTLSSSPERFNSFLLEFSEETENLTGVRASF</sequence>
<proteinExistence type="predicted"/>
<comment type="caution">
    <text evidence="1">The sequence shown here is derived from an EMBL/GenBank/DDBJ whole genome shotgun (WGS) entry which is preliminary data.</text>
</comment>
<dbReference type="EMBL" id="CM043785">
    <property type="protein sequence ID" value="KAI4832820.1"/>
    <property type="molecule type" value="Genomic_DNA"/>
</dbReference>